<evidence type="ECO:0000313" key="2">
    <source>
        <dbReference type="EMBL" id="JAN94837.1"/>
    </source>
</evidence>
<sequence>DHFCMCIACGKYKKLYALGNRKHFHYEKIFYRRGFQPTILSFVLLNSCAFTGYLGLRYCTSIPRDNLTQNGLLAVVSR</sequence>
<keyword evidence="1" id="KW-1133">Transmembrane helix</keyword>
<organism evidence="2">
    <name type="scientific">Aedes aegypti</name>
    <name type="common">Yellowfever mosquito</name>
    <name type="synonym">Culex aegypti</name>
    <dbReference type="NCBI Taxonomy" id="7159"/>
    <lineage>
        <taxon>Eukaryota</taxon>
        <taxon>Metazoa</taxon>
        <taxon>Ecdysozoa</taxon>
        <taxon>Arthropoda</taxon>
        <taxon>Hexapoda</taxon>
        <taxon>Insecta</taxon>
        <taxon>Pterygota</taxon>
        <taxon>Neoptera</taxon>
        <taxon>Endopterygota</taxon>
        <taxon>Diptera</taxon>
        <taxon>Nematocera</taxon>
        <taxon>Culicoidea</taxon>
        <taxon>Culicidae</taxon>
        <taxon>Culicinae</taxon>
        <taxon>Aedini</taxon>
        <taxon>Aedes</taxon>
        <taxon>Stegomyia</taxon>
    </lineage>
</organism>
<dbReference type="EMBL" id="GDUN01001082">
    <property type="protein sequence ID" value="JAN94837.1"/>
    <property type="molecule type" value="mRNA"/>
</dbReference>
<accession>A0A0N8ERX1</accession>
<reference evidence="2" key="1">
    <citation type="journal article" date="2016" name="PLoS ONE">
        <title>A Deep Insight into the Sialome of Male and Female Aedes aegypti Mosquitoes.</title>
        <authorList>
            <person name="Ribeiro J.M."/>
            <person name="Martin-Martin I."/>
            <person name="Arca B."/>
            <person name="Calvo E."/>
        </authorList>
    </citation>
    <scope>NUCLEOTIDE SEQUENCE</scope>
    <source>
        <strain evidence="2">Liverpool</strain>
        <tissue evidence="2">Salivary glands</tissue>
    </source>
</reference>
<proteinExistence type="evidence at transcript level"/>
<protein>
    <submittedName>
        <fullName evidence="2">Uncharacterized protein</fullName>
    </submittedName>
</protein>
<keyword evidence="1" id="KW-0472">Membrane</keyword>
<name>A0A0N8ERX1_AEDAE</name>
<feature type="non-terminal residue" evidence="2">
    <location>
        <position position="1"/>
    </location>
</feature>
<feature type="transmembrane region" description="Helical" evidence="1">
    <location>
        <begin position="38"/>
        <end position="56"/>
    </location>
</feature>
<keyword evidence="1" id="KW-0812">Transmembrane</keyword>
<dbReference type="AlphaFoldDB" id="A0A0N8ERX1"/>
<evidence type="ECO:0000256" key="1">
    <source>
        <dbReference type="SAM" id="Phobius"/>
    </source>
</evidence>